<dbReference type="EMBL" id="JAPHNL010000001">
    <property type="protein sequence ID" value="MCX3058200.1"/>
    <property type="molecule type" value="Genomic_DNA"/>
</dbReference>
<reference evidence="1" key="1">
    <citation type="submission" date="2022-10" db="EMBL/GenBank/DDBJ databases">
        <title>Streptomyces beihaiensis sp. nov., a chitin degrading actinobacterium, isolated from shrimp pond soil.</title>
        <authorList>
            <person name="Xie J."/>
            <person name="Shen N."/>
        </authorList>
    </citation>
    <scope>NUCLEOTIDE SEQUENCE</scope>
    <source>
        <strain evidence="1">GXMU-J5</strain>
    </source>
</reference>
<proteinExistence type="predicted"/>
<dbReference type="Proteomes" id="UP001163064">
    <property type="component" value="Unassembled WGS sequence"/>
</dbReference>
<accession>A0ABT3TN85</accession>
<sequence>MRTSSTKRKSQRCPWIRQMRRGVHDEVIGDSVNDGEICFSDNYRDRCEE</sequence>
<comment type="caution">
    <text evidence="1">The sequence shown here is derived from an EMBL/GenBank/DDBJ whole genome shotgun (WGS) entry which is preliminary data.</text>
</comment>
<organism evidence="1 2">
    <name type="scientific">Streptomyces beihaiensis</name>
    <dbReference type="NCBI Taxonomy" id="2984495"/>
    <lineage>
        <taxon>Bacteria</taxon>
        <taxon>Bacillati</taxon>
        <taxon>Actinomycetota</taxon>
        <taxon>Actinomycetes</taxon>
        <taxon>Kitasatosporales</taxon>
        <taxon>Streptomycetaceae</taxon>
        <taxon>Streptomyces</taxon>
    </lineage>
</organism>
<keyword evidence="2" id="KW-1185">Reference proteome</keyword>
<evidence type="ECO:0000313" key="1">
    <source>
        <dbReference type="EMBL" id="MCX3058200.1"/>
    </source>
</evidence>
<gene>
    <name evidence="1" type="ORF">OFY01_00100</name>
</gene>
<dbReference type="RefSeq" id="WP_266595019.1">
    <property type="nucleotide sequence ID" value="NZ_JAPHNL010000001.1"/>
</dbReference>
<evidence type="ECO:0000313" key="2">
    <source>
        <dbReference type="Proteomes" id="UP001163064"/>
    </source>
</evidence>
<protein>
    <submittedName>
        <fullName evidence="1">Uncharacterized protein</fullName>
    </submittedName>
</protein>
<name>A0ABT3TN85_9ACTN</name>